<name>A0ABU3Q8Y6_9SPHN</name>
<keyword evidence="2" id="KW-1185">Reference proteome</keyword>
<dbReference type="Proteomes" id="UP001259572">
    <property type="component" value="Unassembled WGS sequence"/>
</dbReference>
<evidence type="ECO:0000313" key="1">
    <source>
        <dbReference type="EMBL" id="MDT9599864.1"/>
    </source>
</evidence>
<organism evidence="1 2">
    <name type="scientific">Sphingosinicella rhizophila</name>
    <dbReference type="NCBI Taxonomy" id="3050082"/>
    <lineage>
        <taxon>Bacteria</taxon>
        <taxon>Pseudomonadati</taxon>
        <taxon>Pseudomonadota</taxon>
        <taxon>Alphaproteobacteria</taxon>
        <taxon>Sphingomonadales</taxon>
        <taxon>Sphingosinicellaceae</taxon>
        <taxon>Sphingosinicella</taxon>
    </lineage>
</organism>
<gene>
    <name evidence="1" type="ORF">RQX22_12960</name>
</gene>
<reference evidence="1 2" key="1">
    <citation type="submission" date="2023-05" db="EMBL/GenBank/DDBJ databases">
        <authorList>
            <person name="Guo Y."/>
        </authorList>
    </citation>
    <scope>NUCLEOTIDE SEQUENCE [LARGE SCALE GENOMIC DNA]</scope>
    <source>
        <strain evidence="1 2">GR2756</strain>
    </source>
</reference>
<accession>A0ABU3Q8Y6</accession>
<sequence>METTEKIVEAYVRYIKGWATIPNLRCAGQYEIDLLAIDPVSLDRYHIETSVSGSQNFSRLTTKAFDPELLKEKVQKAGQRRTLGFFLERKFGVPAVKAELAKYGFLDGEYRNVIVTWDWTPEAAAEAEKAGVALWSFQEIMREIAATIRHKRSYFTDDTLRTINLFVRALAAAEEKEEPAALVEPPASAAGGIQGGAAPFWVYRNWIHHRARLHRAECGYCRAGAGAQGATGNLTGEWKPFETLAEAEAFLAGLGYEDAGLCGICR</sequence>
<evidence type="ECO:0000313" key="2">
    <source>
        <dbReference type="Proteomes" id="UP001259572"/>
    </source>
</evidence>
<protein>
    <recommendedName>
        <fullName evidence="3">Restriction endonuclease</fullName>
    </recommendedName>
</protein>
<dbReference type="RefSeq" id="WP_315726961.1">
    <property type="nucleotide sequence ID" value="NZ_JAVUPU010000006.1"/>
</dbReference>
<evidence type="ECO:0008006" key="3">
    <source>
        <dbReference type="Google" id="ProtNLM"/>
    </source>
</evidence>
<comment type="caution">
    <text evidence="1">The sequence shown here is derived from an EMBL/GenBank/DDBJ whole genome shotgun (WGS) entry which is preliminary data.</text>
</comment>
<proteinExistence type="predicted"/>
<dbReference type="EMBL" id="JAVUPU010000006">
    <property type="protein sequence ID" value="MDT9599864.1"/>
    <property type="molecule type" value="Genomic_DNA"/>
</dbReference>